<evidence type="ECO:0000256" key="3">
    <source>
        <dbReference type="ARBA" id="ARBA00023125"/>
    </source>
</evidence>
<dbReference type="GO" id="GO:0003677">
    <property type="term" value="F:DNA binding"/>
    <property type="evidence" value="ECO:0007669"/>
    <property type="project" value="UniProtKB-KW"/>
</dbReference>
<accession>A0A9J9Q9N8</accession>
<proteinExistence type="inferred from homology"/>
<dbReference type="GeneID" id="84683334"/>
<dbReference type="AlphaFoldDB" id="A0A9J9Q9N8"/>
<evidence type="ECO:0000256" key="1">
    <source>
        <dbReference type="ARBA" id="ARBA00009437"/>
    </source>
</evidence>
<keyword evidence="3" id="KW-0238">DNA-binding</keyword>
<keyword evidence="2" id="KW-0805">Transcription regulation</keyword>
<protein>
    <submittedName>
        <fullName evidence="6">Transcriptional regulator, LysR family</fullName>
    </submittedName>
</protein>
<dbReference type="SUPFAM" id="SSF46785">
    <property type="entry name" value="Winged helix' DNA-binding domain"/>
    <property type="match status" value="1"/>
</dbReference>
<name>A0A9J9Q9N8_ACIET</name>
<gene>
    <name evidence="6" type="ordered locus">Dtpsy_0157</name>
</gene>
<organism evidence="6 7">
    <name type="scientific">Acidovorax ebreus (strain TPSY)</name>
    <name type="common">Diaphorobacter sp. (strain TPSY)</name>
    <dbReference type="NCBI Taxonomy" id="535289"/>
    <lineage>
        <taxon>Bacteria</taxon>
        <taxon>Pseudomonadati</taxon>
        <taxon>Pseudomonadota</taxon>
        <taxon>Betaproteobacteria</taxon>
        <taxon>Burkholderiales</taxon>
        <taxon>Comamonadaceae</taxon>
        <taxon>Diaphorobacter</taxon>
    </lineage>
</organism>
<dbReference type="InterPro" id="IPR036388">
    <property type="entry name" value="WH-like_DNA-bd_sf"/>
</dbReference>
<evidence type="ECO:0000259" key="5">
    <source>
        <dbReference type="PROSITE" id="PS50931"/>
    </source>
</evidence>
<dbReference type="InterPro" id="IPR036390">
    <property type="entry name" value="WH_DNA-bd_sf"/>
</dbReference>
<evidence type="ECO:0000256" key="2">
    <source>
        <dbReference type="ARBA" id="ARBA00023015"/>
    </source>
</evidence>
<dbReference type="InterPro" id="IPR050950">
    <property type="entry name" value="HTH-type_LysR_regulators"/>
</dbReference>
<keyword evidence="4" id="KW-0804">Transcription</keyword>
<dbReference type="PRINTS" id="PR00039">
    <property type="entry name" value="HTHLYSR"/>
</dbReference>
<dbReference type="Proteomes" id="UP000000450">
    <property type="component" value="Chromosome"/>
</dbReference>
<dbReference type="NCBIfam" id="NF008416">
    <property type="entry name" value="PRK11242.1"/>
    <property type="match status" value="1"/>
</dbReference>
<evidence type="ECO:0000256" key="4">
    <source>
        <dbReference type="ARBA" id="ARBA00023163"/>
    </source>
</evidence>
<evidence type="ECO:0000313" key="6">
    <source>
        <dbReference type="EMBL" id="ACM31642.1"/>
    </source>
</evidence>
<evidence type="ECO:0000313" key="7">
    <source>
        <dbReference type="Proteomes" id="UP000000450"/>
    </source>
</evidence>
<dbReference type="GO" id="GO:0003700">
    <property type="term" value="F:DNA-binding transcription factor activity"/>
    <property type="evidence" value="ECO:0007669"/>
    <property type="project" value="InterPro"/>
</dbReference>
<dbReference type="EMBL" id="CP001392">
    <property type="protein sequence ID" value="ACM31642.1"/>
    <property type="molecule type" value="Genomic_DNA"/>
</dbReference>
<dbReference type="InterPro" id="IPR005119">
    <property type="entry name" value="LysR_subst-bd"/>
</dbReference>
<dbReference type="InterPro" id="IPR000847">
    <property type="entry name" value="LysR_HTH_N"/>
</dbReference>
<sequence length="308" mass="33413">MELRQLRYFLSVAETEHLTRSADALFVTQSTLSHGLRQLEAELGVPLFDRLGRGLRLSQAGHAFRDHAARALQELEAGRQAVADMSALQTGTLQVGVIPTFLTRFVPDAVAAFSARYPGVQLTVRDLRSGQIEELLIAGRLDLGIAFHPASREEIEAEPLFEERMHLVVHQGHPLARRQRLRLAELAGVPLALLPASFATRRLIDAAFAQAGVTPLVRVEMESVDALLQACRSGPLATIAAEHAALHAGPDMRAAVLTEPRTVRRAGLLWRRGASRSAAAREFVALLRPAIARTAAPPSLQGGVAQQE</sequence>
<feature type="domain" description="HTH lysR-type" evidence="5">
    <location>
        <begin position="1"/>
        <end position="58"/>
    </location>
</feature>
<dbReference type="PROSITE" id="PS50931">
    <property type="entry name" value="HTH_LYSR"/>
    <property type="match status" value="1"/>
</dbReference>
<comment type="similarity">
    <text evidence="1">Belongs to the LysR transcriptional regulatory family.</text>
</comment>
<dbReference type="Pfam" id="PF00126">
    <property type="entry name" value="HTH_1"/>
    <property type="match status" value="1"/>
</dbReference>
<dbReference type="Gene3D" id="1.10.10.10">
    <property type="entry name" value="Winged helix-like DNA-binding domain superfamily/Winged helix DNA-binding domain"/>
    <property type="match status" value="1"/>
</dbReference>
<dbReference type="RefSeq" id="WP_012655261.1">
    <property type="nucleotide sequence ID" value="NC_011992.1"/>
</dbReference>
<dbReference type="FunFam" id="1.10.10.10:FF:000001">
    <property type="entry name" value="LysR family transcriptional regulator"/>
    <property type="match status" value="1"/>
</dbReference>
<dbReference type="Pfam" id="PF03466">
    <property type="entry name" value="LysR_substrate"/>
    <property type="match status" value="1"/>
</dbReference>
<dbReference type="SUPFAM" id="SSF53850">
    <property type="entry name" value="Periplasmic binding protein-like II"/>
    <property type="match status" value="1"/>
</dbReference>
<dbReference type="PANTHER" id="PTHR30419">
    <property type="entry name" value="HTH-TYPE TRANSCRIPTIONAL REGULATOR YBHD"/>
    <property type="match status" value="1"/>
</dbReference>
<keyword evidence="7" id="KW-1185">Reference proteome</keyword>
<dbReference type="KEGG" id="dia:Dtpsy_0157"/>
<dbReference type="Gene3D" id="3.40.190.290">
    <property type="match status" value="1"/>
</dbReference>
<reference evidence="6 7" key="1">
    <citation type="journal article" date="2010" name="J. Bacteriol.">
        <title>Completed genome sequence of the anaerobic iron-oxidizing bacterium Acidovorax ebreus strain TPSY.</title>
        <authorList>
            <person name="Byrne-Bailey K.G."/>
            <person name="Weber K.A."/>
            <person name="Chair A.H."/>
            <person name="Bose S."/>
            <person name="Knox T."/>
            <person name="Spanbauer T.L."/>
            <person name="Chertkov O."/>
            <person name="Coates J.D."/>
        </authorList>
    </citation>
    <scope>NUCLEOTIDE SEQUENCE [LARGE SCALE GENOMIC DNA]</scope>
    <source>
        <strain evidence="6 7">TPSY</strain>
    </source>
</reference>
<dbReference type="GO" id="GO:0005829">
    <property type="term" value="C:cytosol"/>
    <property type="evidence" value="ECO:0007669"/>
    <property type="project" value="TreeGrafter"/>
</dbReference>